<reference evidence="4" key="3">
    <citation type="submission" date="2022-01" db="UniProtKB">
        <authorList>
            <consortium name="EnsemblPlants"/>
        </authorList>
    </citation>
    <scope>IDENTIFICATION</scope>
    <source>
        <strain evidence="4">subsp. vulgare</strain>
    </source>
</reference>
<dbReference type="InterPro" id="IPR032675">
    <property type="entry name" value="LRR_dom_sf"/>
</dbReference>
<dbReference type="AlphaFoldDB" id="A0A8I6YCU5"/>
<organism evidence="4 5">
    <name type="scientific">Hordeum vulgare subsp. vulgare</name>
    <name type="common">Domesticated barley</name>
    <dbReference type="NCBI Taxonomy" id="112509"/>
    <lineage>
        <taxon>Eukaryota</taxon>
        <taxon>Viridiplantae</taxon>
        <taxon>Streptophyta</taxon>
        <taxon>Embryophyta</taxon>
        <taxon>Tracheophyta</taxon>
        <taxon>Spermatophyta</taxon>
        <taxon>Magnoliopsida</taxon>
        <taxon>Liliopsida</taxon>
        <taxon>Poales</taxon>
        <taxon>Poaceae</taxon>
        <taxon>BOP clade</taxon>
        <taxon>Pooideae</taxon>
        <taxon>Triticodae</taxon>
        <taxon>Triticeae</taxon>
        <taxon>Hordeinae</taxon>
        <taxon>Hordeum</taxon>
    </lineage>
</organism>
<keyword evidence="2" id="KW-0472">Membrane</keyword>
<sequence>MILDLHASKSIEENFATFSGNQNEILVIRHKIRRLSLNYYAQEHTMLPSTAIISHCRSLGIVGYAEKMPSLSKFHVLRVHDIENGEEMESNCFEHLRKLFQLRYLRLHVRSISALPRQLGELQHLRTLDMGWTKITKMSKSIVQLQHLTCLRVSNLKLPEGIGNLQALQELSHIKVNRHSMASCLLELGSLTKLKILGLRWSIVSTHSNKDTFVDNLVSSLRKLGRSSLRSICIRSYHGYTMEFLPDSWFPSPYLLVHLLCCLCLFFYFYFSKF</sequence>
<keyword evidence="2" id="KW-0812">Transmembrane</keyword>
<evidence type="ECO:0000256" key="1">
    <source>
        <dbReference type="ARBA" id="ARBA00022737"/>
    </source>
</evidence>
<feature type="domain" description="Disease resistance R13L4/SHOC-2-like LRR" evidence="3">
    <location>
        <begin position="55"/>
        <end position="263"/>
    </location>
</feature>
<dbReference type="Gramene" id="HORVU.MOREX.r3.5HG0476860.1">
    <property type="protein sequence ID" value="HORVU.MOREX.r3.5HG0476860.1.CDS1"/>
    <property type="gene ID" value="HORVU.MOREX.r3.5HG0476860"/>
</dbReference>
<dbReference type="Proteomes" id="UP000011116">
    <property type="component" value="Chromosome 5H"/>
</dbReference>
<protein>
    <recommendedName>
        <fullName evidence="3">Disease resistance R13L4/SHOC-2-like LRR domain-containing protein</fullName>
    </recommendedName>
</protein>
<feature type="transmembrane region" description="Helical" evidence="2">
    <location>
        <begin position="254"/>
        <end position="271"/>
    </location>
</feature>
<dbReference type="Pfam" id="PF23598">
    <property type="entry name" value="LRR_14"/>
    <property type="match status" value="1"/>
</dbReference>
<keyword evidence="1" id="KW-0677">Repeat</keyword>
<accession>A0A8I6YCU5</accession>
<dbReference type="Gene3D" id="3.80.10.10">
    <property type="entry name" value="Ribonuclease Inhibitor"/>
    <property type="match status" value="1"/>
</dbReference>
<evidence type="ECO:0000313" key="4">
    <source>
        <dbReference type="EnsemblPlants" id="HORVU.MOREX.r3.5HG0476860.1.CDS1"/>
    </source>
</evidence>
<evidence type="ECO:0000313" key="5">
    <source>
        <dbReference type="Proteomes" id="UP000011116"/>
    </source>
</evidence>
<reference evidence="4" key="2">
    <citation type="submission" date="2020-10" db="EMBL/GenBank/DDBJ databases">
        <authorList>
            <person name="Scholz U."/>
            <person name="Mascher M."/>
            <person name="Fiebig A."/>
        </authorList>
    </citation>
    <scope>NUCLEOTIDE SEQUENCE [LARGE SCALE GENOMIC DNA]</scope>
    <source>
        <strain evidence="4">cv. Morex</strain>
    </source>
</reference>
<evidence type="ECO:0000259" key="3">
    <source>
        <dbReference type="Pfam" id="PF23598"/>
    </source>
</evidence>
<name>A0A8I6YCU5_HORVV</name>
<dbReference type="PANTHER" id="PTHR47186:SF45">
    <property type="entry name" value="DISEASE RESISTANCE RPP13-LIKE PROTEIN 1"/>
    <property type="match status" value="1"/>
</dbReference>
<dbReference type="SUPFAM" id="SSF52047">
    <property type="entry name" value="RNI-like"/>
    <property type="match status" value="1"/>
</dbReference>
<dbReference type="InterPro" id="IPR055414">
    <property type="entry name" value="LRR_R13L4/SHOC2-like"/>
</dbReference>
<dbReference type="PANTHER" id="PTHR47186">
    <property type="entry name" value="LEUCINE-RICH REPEAT-CONTAINING PROTEIN 57"/>
    <property type="match status" value="1"/>
</dbReference>
<keyword evidence="2" id="KW-1133">Transmembrane helix</keyword>
<dbReference type="EnsemblPlants" id="HORVU.MOREX.r3.5HG0476860.1">
    <property type="protein sequence ID" value="HORVU.MOREX.r3.5HG0476860.1.CDS1"/>
    <property type="gene ID" value="HORVU.MOREX.r3.5HG0476860"/>
</dbReference>
<proteinExistence type="predicted"/>
<keyword evidence="5" id="KW-1185">Reference proteome</keyword>
<dbReference type="SMR" id="A0A8I6YCU5"/>
<evidence type="ECO:0000256" key="2">
    <source>
        <dbReference type="SAM" id="Phobius"/>
    </source>
</evidence>
<reference evidence="5" key="1">
    <citation type="journal article" date="2012" name="Nature">
        <title>A physical, genetic and functional sequence assembly of the barley genome.</title>
        <authorList>
            <consortium name="The International Barley Genome Sequencing Consortium"/>
            <person name="Mayer K.F."/>
            <person name="Waugh R."/>
            <person name="Brown J.W."/>
            <person name="Schulman A."/>
            <person name="Langridge P."/>
            <person name="Platzer M."/>
            <person name="Fincher G.B."/>
            <person name="Muehlbauer G.J."/>
            <person name="Sato K."/>
            <person name="Close T.J."/>
            <person name="Wise R.P."/>
            <person name="Stein N."/>
        </authorList>
    </citation>
    <scope>NUCLEOTIDE SEQUENCE [LARGE SCALE GENOMIC DNA]</scope>
    <source>
        <strain evidence="5">cv. Morex</strain>
    </source>
</reference>